<dbReference type="PANTHER" id="PTHR46865:SF7">
    <property type="entry name" value="MONOOXYGENASE, PUTATIVE (AFU_ORTHOLOGUE AFUA_8G07040)-RELATED"/>
    <property type="match status" value="1"/>
</dbReference>
<dbReference type="PANTHER" id="PTHR46865">
    <property type="entry name" value="OXIDOREDUCTASE-RELATED"/>
    <property type="match status" value="1"/>
</dbReference>
<comment type="caution">
    <text evidence="5">The sequence shown here is derived from an EMBL/GenBank/DDBJ whole genome shotgun (WGS) entry which is preliminary data.</text>
</comment>
<dbReference type="GO" id="GO:0071949">
    <property type="term" value="F:FAD binding"/>
    <property type="evidence" value="ECO:0007669"/>
    <property type="project" value="InterPro"/>
</dbReference>
<evidence type="ECO:0000256" key="3">
    <source>
        <dbReference type="ARBA" id="ARBA00023002"/>
    </source>
</evidence>
<accession>A0A9P4NEJ1</accession>
<dbReference type="OrthoDB" id="655030at2759"/>
<evidence type="ECO:0000256" key="1">
    <source>
        <dbReference type="ARBA" id="ARBA00022630"/>
    </source>
</evidence>
<reference evidence="5" key="1">
    <citation type="journal article" date="2020" name="Stud. Mycol.">
        <title>101 Dothideomycetes genomes: a test case for predicting lifestyles and emergence of pathogens.</title>
        <authorList>
            <person name="Haridas S."/>
            <person name="Albert R."/>
            <person name="Binder M."/>
            <person name="Bloem J."/>
            <person name="Labutti K."/>
            <person name="Salamov A."/>
            <person name="Andreopoulos B."/>
            <person name="Baker S."/>
            <person name="Barry K."/>
            <person name="Bills G."/>
            <person name="Bluhm B."/>
            <person name="Cannon C."/>
            <person name="Castanera R."/>
            <person name="Culley D."/>
            <person name="Daum C."/>
            <person name="Ezra D."/>
            <person name="Gonzalez J."/>
            <person name="Henrissat B."/>
            <person name="Kuo A."/>
            <person name="Liang C."/>
            <person name="Lipzen A."/>
            <person name="Lutzoni F."/>
            <person name="Magnuson J."/>
            <person name="Mondo S."/>
            <person name="Nolan M."/>
            <person name="Ohm R."/>
            <person name="Pangilinan J."/>
            <person name="Park H.-J."/>
            <person name="Ramirez L."/>
            <person name="Alfaro M."/>
            <person name="Sun H."/>
            <person name="Tritt A."/>
            <person name="Yoshinaga Y."/>
            <person name="Zwiers L.-H."/>
            <person name="Turgeon B."/>
            <person name="Goodwin S."/>
            <person name="Spatafora J."/>
            <person name="Crous P."/>
            <person name="Grigoriev I."/>
        </authorList>
    </citation>
    <scope>NUCLEOTIDE SEQUENCE</scope>
    <source>
        <strain evidence="5">CBS 130266</strain>
    </source>
</reference>
<dbReference type="Gene3D" id="3.50.50.60">
    <property type="entry name" value="FAD/NAD(P)-binding domain"/>
    <property type="match status" value="3"/>
</dbReference>
<dbReference type="AlphaFoldDB" id="A0A9P4NEJ1"/>
<name>A0A9P4NEJ1_9PEZI</name>
<dbReference type="PRINTS" id="PR00420">
    <property type="entry name" value="RNGMNOXGNASE"/>
</dbReference>
<sequence>MPQLKVLISGAGIAGNALAFWLSKLGHNVTVDERFLDLRASGLQVPAFRSKAAPELGLQLVNRSGKRRAYFPANQGKSGPQNFTTDFEIMRGDFCRLVYDVTKSRAKYIFGTSIEGFEDRDDGVDVRFADGRTDRYDLLVGADGVNSQTRKMMLGHDNTDDPLHPLNGQYVAYFTIRRPIQMGEEYVATIHMETKRRMVMTRRSNPDEMQIYMGSKVTLEQLNDIPRGGERQFVKDVFEGAGWMIPEILKGIDNSKDFYFERLGLVAMESLSKGRIALVGDAAYCPTVNTGMGTTSSVVGAYILAGEIGKYCGQGNEQHENRDISVNEGLMKALKSYNQTFRPFMQQVQKGVLEHAASSSVPDILQDSDLGITVMNSLVGVASFFNVNIGKYMMPEEVKGRNLPDFAELRV</sequence>
<evidence type="ECO:0000313" key="6">
    <source>
        <dbReference type="Proteomes" id="UP000800235"/>
    </source>
</evidence>
<dbReference type="InterPro" id="IPR002938">
    <property type="entry name" value="FAD-bd"/>
</dbReference>
<evidence type="ECO:0000313" key="5">
    <source>
        <dbReference type="EMBL" id="KAF2417650.1"/>
    </source>
</evidence>
<gene>
    <name evidence="5" type="ORF">EJ08DRAFT_673616</name>
</gene>
<evidence type="ECO:0000256" key="2">
    <source>
        <dbReference type="ARBA" id="ARBA00022827"/>
    </source>
</evidence>
<dbReference type="Pfam" id="PF01494">
    <property type="entry name" value="FAD_binding_3"/>
    <property type="match status" value="1"/>
</dbReference>
<feature type="domain" description="FAD-binding" evidence="4">
    <location>
        <begin position="103"/>
        <end position="309"/>
    </location>
</feature>
<dbReference type="Proteomes" id="UP000800235">
    <property type="component" value="Unassembled WGS sequence"/>
</dbReference>
<dbReference type="SUPFAM" id="SSF51905">
    <property type="entry name" value="FAD/NAD(P)-binding domain"/>
    <property type="match status" value="1"/>
</dbReference>
<keyword evidence="6" id="KW-1185">Reference proteome</keyword>
<proteinExistence type="predicted"/>
<keyword evidence="3" id="KW-0560">Oxidoreductase</keyword>
<protein>
    <submittedName>
        <fullName evidence="5">FAD/NAD(P)-binding domain-containing protein</fullName>
    </submittedName>
</protein>
<dbReference type="GO" id="GO:0016491">
    <property type="term" value="F:oxidoreductase activity"/>
    <property type="evidence" value="ECO:0007669"/>
    <property type="project" value="UniProtKB-KW"/>
</dbReference>
<keyword evidence="2" id="KW-0274">FAD</keyword>
<evidence type="ECO:0000259" key="4">
    <source>
        <dbReference type="Pfam" id="PF01494"/>
    </source>
</evidence>
<dbReference type="InterPro" id="IPR051704">
    <property type="entry name" value="FAD_aromatic-hydroxylase"/>
</dbReference>
<dbReference type="EMBL" id="MU007137">
    <property type="protein sequence ID" value="KAF2417650.1"/>
    <property type="molecule type" value="Genomic_DNA"/>
</dbReference>
<keyword evidence="1" id="KW-0285">Flavoprotein</keyword>
<dbReference type="InterPro" id="IPR036188">
    <property type="entry name" value="FAD/NAD-bd_sf"/>
</dbReference>
<organism evidence="5 6">
    <name type="scientific">Tothia fuscella</name>
    <dbReference type="NCBI Taxonomy" id="1048955"/>
    <lineage>
        <taxon>Eukaryota</taxon>
        <taxon>Fungi</taxon>
        <taxon>Dikarya</taxon>
        <taxon>Ascomycota</taxon>
        <taxon>Pezizomycotina</taxon>
        <taxon>Dothideomycetes</taxon>
        <taxon>Pleosporomycetidae</taxon>
        <taxon>Venturiales</taxon>
        <taxon>Cylindrosympodiaceae</taxon>
        <taxon>Tothia</taxon>
    </lineage>
</organism>